<dbReference type="PROSITE" id="PS51462">
    <property type="entry name" value="NUDIX"/>
    <property type="match status" value="1"/>
</dbReference>
<keyword evidence="5" id="KW-0460">Magnesium</keyword>
<organism evidence="8 9">
    <name type="scientific">Arthrobacter wenxiniae</name>
    <dbReference type="NCBI Taxonomy" id="2713570"/>
    <lineage>
        <taxon>Bacteria</taxon>
        <taxon>Bacillati</taxon>
        <taxon>Actinomycetota</taxon>
        <taxon>Actinomycetes</taxon>
        <taxon>Micrococcales</taxon>
        <taxon>Micrococcaceae</taxon>
        <taxon>Arthrobacter</taxon>
    </lineage>
</organism>
<evidence type="ECO:0000256" key="3">
    <source>
        <dbReference type="ARBA" id="ARBA00022723"/>
    </source>
</evidence>
<dbReference type="GO" id="GO:0016818">
    <property type="term" value="F:hydrolase activity, acting on acid anhydrides, in phosphorus-containing anhydrides"/>
    <property type="evidence" value="ECO:0007669"/>
    <property type="project" value="InterPro"/>
</dbReference>
<keyword evidence="3" id="KW-0479">Metal-binding</keyword>
<keyword evidence="9" id="KW-1185">Reference proteome</keyword>
<evidence type="ECO:0000313" key="8">
    <source>
        <dbReference type="EMBL" id="NVM96358.1"/>
    </source>
</evidence>
<dbReference type="SUPFAM" id="SSF55811">
    <property type="entry name" value="Nudix"/>
    <property type="match status" value="1"/>
</dbReference>
<name>A0A7Y7IJE2_9MICC</name>
<accession>A0A7Y7IJE2</accession>
<comment type="cofactor">
    <cofactor evidence="1">
        <name>Mn(2+)</name>
        <dbReference type="ChEBI" id="CHEBI:29035"/>
    </cofactor>
</comment>
<comment type="caution">
    <text evidence="8">The sequence shown here is derived from an EMBL/GenBank/DDBJ whole genome shotgun (WGS) entry which is preliminary data.</text>
</comment>
<evidence type="ECO:0000259" key="7">
    <source>
        <dbReference type="PROSITE" id="PS51462"/>
    </source>
</evidence>
<comment type="cofactor">
    <cofactor evidence="2">
        <name>Mg(2+)</name>
        <dbReference type="ChEBI" id="CHEBI:18420"/>
    </cofactor>
</comment>
<keyword evidence="6" id="KW-0464">Manganese</keyword>
<dbReference type="GO" id="GO:0046872">
    <property type="term" value="F:metal ion binding"/>
    <property type="evidence" value="ECO:0007669"/>
    <property type="project" value="UniProtKB-KW"/>
</dbReference>
<dbReference type="Proteomes" id="UP000543556">
    <property type="component" value="Unassembled WGS sequence"/>
</dbReference>
<protein>
    <submittedName>
        <fullName evidence="8">NUDIX hydrolase</fullName>
    </submittedName>
</protein>
<dbReference type="RefSeq" id="WP_176636077.1">
    <property type="nucleotide sequence ID" value="NZ_JAAMFM010000029.1"/>
</dbReference>
<feature type="domain" description="Nudix hydrolase" evidence="7">
    <location>
        <begin position="9"/>
        <end position="156"/>
    </location>
</feature>
<dbReference type="CDD" id="cd18870">
    <property type="entry name" value="NUDIX_AcylCoAdiphos_Nudt19"/>
    <property type="match status" value="1"/>
</dbReference>
<dbReference type="EMBL" id="JAAMFM010000029">
    <property type="protein sequence ID" value="NVM96358.1"/>
    <property type="molecule type" value="Genomic_DNA"/>
</dbReference>
<evidence type="ECO:0000256" key="6">
    <source>
        <dbReference type="ARBA" id="ARBA00023211"/>
    </source>
</evidence>
<evidence type="ECO:0000313" key="9">
    <source>
        <dbReference type="Proteomes" id="UP000543556"/>
    </source>
</evidence>
<dbReference type="InterPro" id="IPR039121">
    <property type="entry name" value="NUDT19"/>
</dbReference>
<evidence type="ECO:0000256" key="4">
    <source>
        <dbReference type="ARBA" id="ARBA00022801"/>
    </source>
</evidence>
<evidence type="ECO:0000256" key="2">
    <source>
        <dbReference type="ARBA" id="ARBA00001946"/>
    </source>
</evidence>
<dbReference type="AlphaFoldDB" id="A0A7Y7IJE2"/>
<dbReference type="PANTHER" id="PTHR12318:SF0">
    <property type="entry name" value="ACYL-COENZYME A DIPHOSPHATASE NUDT19"/>
    <property type="match status" value="1"/>
</dbReference>
<dbReference type="Gene3D" id="3.90.79.10">
    <property type="entry name" value="Nucleoside Triphosphate Pyrophosphohydrolase"/>
    <property type="match status" value="2"/>
</dbReference>
<keyword evidence="4 8" id="KW-0378">Hydrolase</keyword>
<reference evidence="8 9" key="1">
    <citation type="submission" date="2020-02" db="EMBL/GenBank/DDBJ databases">
        <title>Genome sequence of strain AETb3-4.</title>
        <authorList>
            <person name="Gao J."/>
            <person name="Zhang X."/>
        </authorList>
    </citation>
    <scope>NUCLEOTIDE SEQUENCE [LARGE SCALE GENOMIC DNA]</scope>
    <source>
        <strain evidence="8 9">AETb3-4</strain>
    </source>
</reference>
<dbReference type="Pfam" id="PF00293">
    <property type="entry name" value="NUDIX"/>
    <property type="match status" value="1"/>
</dbReference>
<sequence>MDEHVPLAPLEDACTVVLLRDGADGLEVLMLERPRTSSAFAGAWVFPGGKVDPQDRVGPDGAALADALAARTAGVREVAEETGQLLDPGRVAALSLWTPMQRLPRRFRTWFLIAEAPSSSVVLNPGEHEAFAWLAPADALGRHARGQMVLVPPTWVTLHQLGAFATAARALAQAASGTPFSYNSHLLADDGGPSSPGRPAGIVWAGDEAYPAGGDAAPPGGRHRLDMRALPWVFENTGPSMTRGAAPD</sequence>
<dbReference type="InterPro" id="IPR000086">
    <property type="entry name" value="NUDIX_hydrolase_dom"/>
</dbReference>
<evidence type="ECO:0000256" key="5">
    <source>
        <dbReference type="ARBA" id="ARBA00022842"/>
    </source>
</evidence>
<evidence type="ECO:0000256" key="1">
    <source>
        <dbReference type="ARBA" id="ARBA00001936"/>
    </source>
</evidence>
<gene>
    <name evidence="8" type="ORF">G6034_15870</name>
</gene>
<dbReference type="PANTHER" id="PTHR12318">
    <property type="entry name" value="TESTOSTERONE-REGULATED PROTEIN RP2"/>
    <property type="match status" value="1"/>
</dbReference>
<dbReference type="InterPro" id="IPR015797">
    <property type="entry name" value="NUDIX_hydrolase-like_dom_sf"/>
</dbReference>
<proteinExistence type="predicted"/>